<dbReference type="AlphaFoldDB" id="G0MD17"/>
<dbReference type="PANTHER" id="PTHR22743">
    <property type="entry name" value="MEPRIN/TRAF-LIKE MATH FAMILY-C.ELEGANS"/>
    <property type="match status" value="1"/>
</dbReference>
<feature type="region of interest" description="Disordered" evidence="1">
    <location>
        <begin position="1"/>
        <end position="72"/>
    </location>
</feature>
<dbReference type="EMBL" id="GL379790">
    <property type="protein sequence ID" value="EGT49693.1"/>
    <property type="molecule type" value="Genomic_DNA"/>
</dbReference>
<evidence type="ECO:0000313" key="4">
    <source>
        <dbReference type="Proteomes" id="UP000008068"/>
    </source>
</evidence>
<evidence type="ECO:0000256" key="1">
    <source>
        <dbReference type="SAM" id="MobiDB-lite"/>
    </source>
</evidence>
<feature type="compositionally biased region" description="Basic and acidic residues" evidence="1">
    <location>
        <begin position="46"/>
        <end position="68"/>
    </location>
</feature>
<dbReference type="Pfam" id="PF00917">
    <property type="entry name" value="MATH"/>
    <property type="match status" value="1"/>
</dbReference>
<name>G0MD17_CAEBE</name>
<evidence type="ECO:0000259" key="2">
    <source>
        <dbReference type="Pfam" id="PF00917"/>
    </source>
</evidence>
<gene>
    <name evidence="3" type="ORF">CAEBREN_11777</name>
</gene>
<organism evidence="4">
    <name type="scientific">Caenorhabditis brenneri</name>
    <name type="common">Nematode worm</name>
    <dbReference type="NCBI Taxonomy" id="135651"/>
    <lineage>
        <taxon>Eukaryota</taxon>
        <taxon>Metazoa</taxon>
        <taxon>Ecdysozoa</taxon>
        <taxon>Nematoda</taxon>
        <taxon>Chromadorea</taxon>
        <taxon>Rhabditida</taxon>
        <taxon>Rhabditina</taxon>
        <taxon>Rhabditomorpha</taxon>
        <taxon>Rhabditoidea</taxon>
        <taxon>Rhabditidae</taxon>
        <taxon>Peloderinae</taxon>
        <taxon>Caenorhabditis</taxon>
    </lineage>
</organism>
<protein>
    <recommendedName>
        <fullName evidence="2">MATH domain-containing protein</fullName>
    </recommendedName>
</protein>
<dbReference type="InterPro" id="IPR052664">
    <property type="entry name" value="BTB-MATH_domain_protein"/>
</dbReference>
<feature type="domain" description="MATH" evidence="2">
    <location>
        <begin position="89"/>
        <end position="170"/>
    </location>
</feature>
<dbReference type="PANTHER" id="PTHR22743:SF165">
    <property type="entry name" value="BTB AND MATH DOMAIN CONTAINING-RELATED"/>
    <property type="match status" value="1"/>
</dbReference>
<dbReference type="HOGENOM" id="CLU_1001937_0_0_1"/>
<sequence>MGDNLEVVTHDDSSSDEPNSEGAAPPARNGLKRARLALHDSGAPVEEAKEFKDVETQTESDAEKELKKRAQVPFPPKEKNFVVKRRLMNVERMTEDARVGTRFVEHFGTLWNFSIFRNKNHLAIRISNDSSGVTHGNGQWSIKLGYDVTMKSGSSCEKNVSGTHKFGSHGDSESCFFHPKFVSVHKVVGLTLDFELRITILSMSGFYAKNLTEFDVSVAETSDAILVVNDRKFFVSRLKTVLNECRNHWNIREVVPENLEDLDHSVLAILLEKALANR</sequence>
<accession>G0MD17</accession>
<dbReference type="Proteomes" id="UP000008068">
    <property type="component" value="Unassembled WGS sequence"/>
</dbReference>
<dbReference type="InParanoid" id="G0MD17"/>
<evidence type="ECO:0000313" key="3">
    <source>
        <dbReference type="EMBL" id="EGT49693.1"/>
    </source>
</evidence>
<keyword evidence="4" id="KW-1185">Reference proteome</keyword>
<reference evidence="4" key="1">
    <citation type="submission" date="2011-07" db="EMBL/GenBank/DDBJ databases">
        <authorList>
            <consortium name="Caenorhabditis brenneri Sequencing and Analysis Consortium"/>
            <person name="Wilson R.K."/>
        </authorList>
    </citation>
    <scope>NUCLEOTIDE SEQUENCE [LARGE SCALE GENOMIC DNA]</scope>
    <source>
        <strain evidence="4">PB2801</strain>
    </source>
</reference>
<dbReference type="InterPro" id="IPR002083">
    <property type="entry name" value="MATH/TRAF_dom"/>
</dbReference>
<proteinExistence type="predicted"/>